<dbReference type="PANTHER" id="PTHR44051">
    <property type="entry name" value="GLUTATHIONE S-TRANSFERASE-RELATED"/>
    <property type="match status" value="1"/>
</dbReference>
<dbReference type="Gene3D" id="3.40.30.10">
    <property type="entry name" value="Glutaredoxin"/>
    <property type="match status" value="1"/>
</dbReference>
<sequence>MSTPNLPDAVCLFEEPRAPNPRRVNIFIAEKGIEIERHVLDLIEGAHKAPDYLSKVGVPQVPALELEDGTILTESQAICRYLEALYPEPNMMGATPYETAVIDMWQRRVEFGLFAAVTATFRHTNPHMSALEDQVPEWGEINRRRIPVHLQRLDARLAESPYVAAERFTVADITAIVAIDFLRIVRERVPEELTNLADWIGRVRARPSCTLPGKAA</sequence>
<evidence type="ECO:0000259" key="2">
    <source>
        <dbReference type="PROSITE" id="PS50405"/>
    </source>
</evidence>
<dbReference type="SFLD" id="SFLDG00358">
    <property type="entry name" value="Main_(cytGST)"/>
    <property type="match status" value="1"/>
</dbReference>
<dbReference type="CDD" id="cd03051">
    <property type="entry name" value="GST_N_GTT2_like"/>
    <property type="match status" value="1"/>
</dbReference>
<feature type="domain" description="GST N-terminal" evidence="1">
    <location>
        <begin position="8"/>
        <end position="90"/>
    </location>
</feature>
<dbReference type="InterPro" id="IPR036282">
    <property type="entry name" value="Glutathione-S-Trfase_C_sf"/>
</dbReference>
<dbReference type="PROSITE" id="PS50404">
    <property type="entry name" value="GST_NTER"/>
    <property type="match status" value="1"/>
</dbReference>
<dbReference type="PROSITE" id="PS50405">
    <property type="entry name" value="GST_CTER"/>
    <property type="match status" value="1"/>
</dbReference>
<keyword evidence="4" id="KW-1185">Reference proteome</keyword>
<evidence type="ECO:0000313" key="4">
    <source>
        <dbReference type="Proteomes" id="UP000655420"/>
    </source>
</evidence>
<dbReference type="InterPro" id="IPR036249">
    <property type="entry name" value="Thioredoxin-like_sf"/>
</dbReference>
<feature type="domain" description="GST C-terminal" evidence="2">
    <location>
        <begin position="95"/>
        <end position="216"/>
    </location>
</feature>
<dbReference type="SUPFAM" id="SSF47616">
    <property type="entry name" value="GST C-terminal domain-like"/>
    <property type="match status" value="1"/>
</dbReference>
<name>A0A8J7MAM0_9RHOB</name>
<dbReference type="InterPro" id="IPR004045">
    <property type="entry name" value="Glutathione_S-Trfase_N"/>
</dbReference>
<dbReference type="AlphaFoldDB" id="A0A8J7MAM0"/>
<dbReference type="Pfam" id="PF13409">
    <property type="entry name" value="GST_N_2"/>
    <property type="match status" value="1"/>
</dbReference>
<dbReference type="PANTHER" id="PTHR44051:SF8">
    <property type="entry name" value="GLUTATHIONE S-TRANSFERASE GSTA"/>
    <property type="match status" value="1"/>
</dbReference>
<organism evidence="3 4">
    <name type="scientific">Thermohalobaculum xanthum</name>
    <dbReference type="NCBI Taxonomy" id="2753746"/>
    <lineage>
        <taxon>Bacteria</taxon>
        <taxon>Pseudomonadati</taxon>
        <taxon>Pseudomonadota</taxon>
        <taxon>Alphaproteobacteria</taxon>
        <taxon>Rhodobacterales</taxon>
        <taxon>Paracoccaceae</taxon>
        <taxon>Thermohalobaculum</taxon>
    </lineage>
</organism>
<dbReference type="InterPro" id="IPR010987">
    <property type="entry name" value="Glutathione-S-Trfase_C-like"/>
</dbReference>
<dbReference type="SFLD" id="SFLDS00019">
    <property type="entry name" value="Glutathione_Transferase_(cytos"/>
    <property type="match status" value="1"/>
</dbReference>
<evidence type="ECO:0000259" key="1">
    <source>
        <dbReference type="PROSITE" id="PS50404"/>
    </source>
</evidence>
<dbReference type="Pfam" id="PF00043">
    <property type="entry name" value="GST_C"/>
    <property type="match status" value="1"/>
</dbReference>
<dbReference type="Gene3D" id="1.20.1050.10">
    <property type="match status" value="1"/>
</dbReference>
<accession>A0A8J7MAM0</accession>
<protein>
    <submittedName>
        <fullName evidence="3">Glutathione S-transferase</fullName>
    </submittedName>
</protein>
<reference evidence="3" key="1">
    <citation type="submission" date="2020-12" db="EMBL/GenBank/DDBJ databases">
        <title>Bacterial taxonomy.</title>
        <authorList>
            <person name="Pan X."/>
        </authorList>
    </citation>
    <scope>NUCLEOTIDE SEQUENCE</scope>
    <source>
        <strain evidence="3">M0105</strain>
    </source>
</reference>
<dbReference type="InterPro" id="IPR034345">
    <property type="entry name" value="Gtt2-like_N"/>
</dbReference>
<comment type="caution">
    <text evidence="3">The sequence shown here is derived from an EMBL/GenBank/DDBJ whole genome shotgun (WGS) entry which is preliminary data.</text>
</comment>
<dbReference type="RefSeq" id="WP_200613581.1">
    <property type="nucleotide sequence ID" value="NZ_JAEHHL010000016.1"/>
</dbReference>
<dbReference type="SUPFAM" id="SSF52833">
    <property type="entry name" value="Thioredoxin-like"/>
    <property type="match status" value="1"/>
</dbReference>
<dbReference type="InterPro" id="IPR040079">
    <property type="entry name" value="Glutathione_S-Trfase"/>
</dbReference>
<proteinExistence type="predicted"/>
<dbReference type="InterPro" id="IPR004046">
    <property type="entry name" value="GST_C"/>
</dbReference>
<dbReference type="EMBL" id="JAEHHL010000016">
    <property type="protein sequence ID" value="MBK0401241.1"/>
    <property type="molecule type" value="Genomic_DNA"/>
</dbReference>
<dbReference type="Proteomes" id="UP000655420">
    <property type="component" value="Unassembled WGS sequence"/>
</dbReference>
<gene>
    <name evidence="3" type="ORF">H0I76_18750</name>
</gene>
<evidence type="ECO:0000313" key="3">
    <source>
        <dbReference type="EMBL" id="MBK0401241.1"/>
    </source>
</evidence>